<reference evidence="5 6" key="1">
    <citation type="submission" date="2017-01" db="EMBL/GenBank/DDBJ databases">
        <title>Genome analysis of Paenibacillus selenitrireducens ES3-24.</title>
        <authorList>
            <person name="Xu D."/>
            <person name="Yao R."/>
            <person name="Zheng S."/>
        </authorList>
    </citation>
    <scope>NUCLEOTIDE SEQUENCE [LARGE SCALE GENOMIC DNA]</scope>
    <source>
        <strain evidence="5 6">ES3-24</strain>
    </source>
</reference>
<dbReference type="PANTHER" id="PTHR38600:SF2">
    <property type="entry name" value="SLL0088 PROTEIN"/>
    <property type="match status" value="1"/>
</dbReference>
<dbReference type="RefSeq" id="WP_078501374.1">
    <property type="nucleotide sequence ID" value="NZ_MSZX01000009.1"/>
</dbReference>
<keyword evidence="6" id="KW-1185">Reference proteome</keyword>
<evidence type="ECO:0000313" key="5">
    <source>
        <dbReference type="EMBL" id="OPA75303.1"/>
    </source>
</evidence>
<dbReference type="AlphaFoldDB" id="A0A1T2X6T3"/>
<evidence type="ECO:0000313" key="6">
    <source>
        <dbReference type="Proteomes" id="UP000190188"/>
    </source>
</evidence>
<keyword evidence="3" id="KW-0804">Transcription</keyword>
<dbReference type="Pfam" id="PF08279">
    <property type="entry name" value="HTH_11"/>
    <property type="match status" value="1"/>
</dbReference>
<dbReference type="PROSITE" id="PS51000">
    <property type="entry name" value="HTH_DEOR_2"/>
    <property type="match status" value="1"/>
</dbReference>
<dbReference type="SUPFAM" id="SSF46785">
    <property type="entry name" value="Winged helix' DNA-binding domain"/>
    <property type="match status" value="1"/>
</dbReference>
<dbReference type="EMBL" id="MSZX01000009">
    <property type="protein sequence ID" value="OPA75303.1"/>
    <property type="molecule type" value="Genomic_DNA"/>
</dbReference>
<gene>
    <name evidence="5" type="ORF">BVG16_22160</name>
</gene>
<dbReference type="InterPro" id="IPR013196">
    <property type="entry name" value="HTH_11"/>
</dbReference>
<evidence type="ECO:0000256" key="3">
    <source>
        <dbReference type="ARBA" id="ARBA00023163"/>
    </source>
</evidence>
<keyword evidence="2" id="KW-0238">DNA-binding</keyword>
<dbReference type="CDD" id="cd00090">
    <property type="entry name" value="HTH_ARSR"/>
    <property type="match status" value="1"/>
</dbReference>
<dbReference type="GO" id="GO:0003677">
    <property type="term" value="F:DNA binding"/>
    <property type="evidence" value="ECO:0007669"/>
    <property type="project" value="UniProtKB-KW"/>
</dbReference>
<dbReference type="OrthoDB" id="155998at2"/>
<sequence length="211" mass="24246">MSDPMDLSTRETILHMLKTQGDLSAKDLTEQLGITTMAVRRHISTLEKDNFISSTLIRQPMGRPTSVYRLSEEAEHFFPKKYHAVALDLLGELADESGQASVDRLFDRRKESLAKKYEQRMQSMTFEEKVAVLTEIQNENGYMADLVQQSEDEYILNEFNCPISQIANQYQHACTCELSLFQTLLGADVRRTECLAKGDRKCSYHIRKQIE</sequence>
<dbReference type="PANTHER" id="PTHR38600">
    <property type="entry name" value="TRANSCRIPTIONAL REGULATORY PROTEIN"/>
    <property type="match status" value="1"/>
</dbReference>
<dbReference type="InterPro" id="IPR036390">
    <property type="entry name" value="WH_DNA-bd_sf"/>
</dbReference>
<dbReference type="InterPro" id="IPR036388">
    <property type="entry name" value="WH-like_DNA-bd_sf"/>
</dbReference>
<protein>
    <submittedName>
        <fullName evidence="5">ArsR family transcriptional regulator</fullName>
    </submittedName>
</protein>
<dbReference type="InterPro" id="IPR001034">
    <property type="entry name" value="DeoR_HTH"/>
</dbReference>
<organism evidence="5 6">
    <name type="scientific">Paenibacillus selenitireducens</name>
    <dbReference type="NCBI Taxonomy" id="1324314"/>
    <lineage>
        <taxon>Bacteria</taxon>
        <taxon>Bacillati</taxon>
        <taxon>Bacillota</taxon>
        <taxon>Bacilli</taxon>
        <taxon>Bacillales</taxon>
        <taxon>Paenibacillaceae</taxon>
        <taxon>Paenibacillus</taxon>
    </lineage>
</organism>
<evidence type="ECO:0000256" key="2">
    <source>
        <dbReference type="ARBA" id="ARBA00023125"/>
    </source>
</evidence>
<dbReference type="GO" id="GO:0003700">
    <property type="term" value="F:DNA-binding transcription factor activity"/>
    <property type="evidence" value="ECO:0007669"/>
    <property type="project" value="InterPro"/>
</dbReference>
<dbReference type="STRING" id="1324314.BVG16_22160"/>
<keyword evidence="1" id="KW-0805">Transcription regulation</keyword>
<dbReference type="InterPro" id="IPR011991">
    <property type="entry name" value="ArsR-like_HTH"/>
</dbReference>
<dbReference type="Gene3D" id="1.10.10.10">
    <property type="entry name" value="Winged helix-like DNA-binding domain superfamily/Winged helix DNA-binding domain"/>
    <property type="match status" value="1"/>
</dbReference>
<comment type="caution">
    <text evidence="5">The sequence shown here is derived from an EMBL/GenBank/DDBJ whole genome shotgun (WGS) entry which is preliminary data.</text>
</comment>
<accession>A0A1T2X6T3</accession>
<feature type="domain" description="HTH deoR-type" evidence="4">
    <location>
        <begin position="6"/>
        <end position="65"/>
    </location>
</feature>
<name>A0A1T2X6T3_9BACL</name>
<evidence type="ECO:0000259" key="4">
    <source>
        <dbReference type="PROSITE" id="PS51000"/>
    </source>
</evidence>
<dbReference type="Proteomes" id="UP000190188">
    <property type="component" value="Unassembled WGS sequence"/>
</dbReference>
<dbReference type="SMART" id="SM00420">
    <property type="entry name" value="HTH_DEOR"/>
    <property type="match status" value="1"/>
</dbReference>
<evidence type="ECO:0000256" key="1">
    <source>
        <dbReference type="ARBA" id="ARBA00023015"/>
    </source>
</evidence>
<proteinExistence type="predicted"/>